<organism evidence="1 2">
    <name type="scientific">Candidatus Daviesbacteria bacterium RIFCSPHIGHO2_02_FULL_41_10</name>
    <dbReference type="NCBI Taxonomy" id="1797774"/>
    <lineage>
        <taxon>Bacteria</taxon>
        <taxon>Candidatus Daviesiibacteriota</taxon>
    </lineage>
</organism>
<sequence length="213" mass="24486">MQNNLSRAQKILISLYKLAGGTKKQVRFEDIAVKVYKTFKADFQLRGYPQYPDTGDIVHKPLYSELKKAGFVLSGNKYFSLTAKGTEYGKRLLKSAGMDNKSRDTNTGDDFVKFTISQQKEIERIRDSAAFNLYTEGKKEEIIDIDFYSYLGVTVRTNKYDFLGRFSIVKDAIEATKSKSLPLYKQLTDCHEYLINKFKENIDYVKNTKGGKR</sequence>
<reference evidence="1 2" key="1">
    <citation type="journal article" date="2016" name="Nat. Commun.">
        <title>Thousands of microbial genomes shed light on interconnected biogeochemical processes in an aquifer system.</title>
        <authorList>
            <person name="Anantharaman K."/>
            <person name="Brown C.T."/>
            <person name="Hug L.A."/>
            <person name="Sharon I."/>
            <person name="Castelle C.J."/>
            <person name="Probst A.J."/>
            <person name="Thomas B.C."/>
            <person name="Singh A."/>
            <person name="Wilkins M.J."/>
            <person name="Karaoz U."/>
            <person name="Brodie E.L."/>
            <person name="Williams K.H."/>
            <person name="Hubbard S.S."/>
            <person name="Banfield J.F."/>
        </authorList>
    </citation>
    <scope>NUCLEOTIDE SEQUENCE [LARGE SCALE GENOMIC DNA]</scope>
</reference>
<accession>A0A1F5JVZ0</accession>
<dbReference type="AlphaFoldDB" id="A0A1F5JVZ0"/>
<gene>
    <name evidence="1" type="ORF">A3D83_04050</name>
</gene>
<evidence type="ECO:0000313" key="2">
    <source>
        <dbReference type="Proteomes" id="UP000177258"/>
    </source>
</evidence>
<dbReference type="Proteomes" id="UP000177258">
    <property type="component" value="Unassembled WGS sequence"/>
</dbReference>
<dbReference type="EMBL" id="MFDB01000022">
    <property type="protein sequence ID" value="OGE32710.1"/>
    <property type="molecule type" value="Genomic_DNA"/>
</dbReference>
<name>A0A1F5JVZ0_9BACT</name>
<evidence type="ECO:0000313" key="1">
    <source>
        <dbReference type="EMBL" id="OGE32710.1"/>
    </source>
</evidence>
<comment type="caution">
    <text evidence="1">The sequence shown here is derived from an EMBL/GenBank/DDBJ whole genome shotgun (WGS) entry which is preliminary data.</text>
</comment>
<protein>
    <submittedName>
        <fullName evidence="1">Uncharacterized protein</fullName>
    </submittedName>
</protein>
<proteinExistence type="predicted"/>